<reference evidence="9 10" key="1">
    <citation type="submission" date="2011-09" db="EMBL/GenBank/DDBJ databases">
        <title>Complete sequence of chromosome of Thioflavicoccus mobilis 8321.</title>
        <authorList>
            <consortium name="US DOE Joint Genome Institute"/>
            <person name="Lucas S."/>
            <person name="Han J."/>
            <person name="Lapidus A."/>
            <person name="Cheng J.-F."/>
            <person name="Goodwin L."/>
            <person name="Pitluck S."/>
            <person name="Peters L."/>
            <person name="Ovchinnikova G."/>
            <person name="Lu M."/>
            <person name="Detter J.C."/>
            <person name="Han C."/>
            <person name="Tapia R."/>
            <person name="Land M."/>
            <person name="Hauser L."/>
            <person name="Kyrpides N."/>
            <person name="Ivanova N."/>
            <person name="Pagani I."/>
            <person name="Vogl K."/>
            <person name="Liu Z."/>
            <person name="Imhoff J."/>
            <person name="Thiel V."/>
            <person name="Frigaard N.-U."/>
            <person name="Bryant D."/>
            <person name="Woyke T."/>
        </authorList>
    </citation>
    <scope>NUCLEOTIDE SEQUENCE [LARGE SCALE GENOMIC DNA]</scope>
    <source>
        <strain evidence="9 10">8321</strain>
    </source>
</reference>
<proteinExistence type="inferred from homology"/>
<dbReference type="RefSeq" id="WP_015281263.1">
    <property type="nucleotide sequence ID" value="NC_019940.1"/>
</dbReference>
<dbReference type="CDD" id="cd16926">
    <property type="entry name" value="HATPase_MutL-MLH-PMS-like"/>
    <property type="match status" value="1"/>
</dbReference>
<evidence type="ECO:0000313" key="9">
    <source>
        <dbReference type="EMBL" id="AGA91130.1"/>
    </source>
</evidence>
<evidence type="ECO:0000256" key="2">
    <source>
        <dbReference type="ARBA" id="ARBA00021975"/>
    </source>
</evidence>
<dbReference type="Gene3D" id="3.30.565.10">
    <property type="entry name" value="Histidine kinase-like ATPase, C-terminal domain"/>
    <property type="match status" value="1"/>
</dbReference>
<dbReference type="CDD" id="cd03482">
    <property type="entry name" value="MutL_Trans_MutL"/>
    <property type="match status" value="1"/>
</dbReference>
<dbReference type="InterPro" id="IPR020667">
    <property type="entry name" value="DNA_mismatch_repair_MutL"/>
</dbReference>
<feature type="compositionally biased region" description="Low complexity" evidence="6">
    <location>
        <begin position="408"/>
        <end position="418"/>
    </location>
</feature>
<dbReference type="InterPro" id="IPR014790">
    <property type="entry name" value="MutL_C"/>
</dbReference>
<evidence type="ECO:0000256" key="6">
    <source>
        <dbReference type="SAM" id="MobiDB-lite"/>
    </source>
</evidence>
<dbReference type="InterPro" id="IPR020568">
    <property type="entry name" value="Ribosomal_Su5_D2-typ_SF"/>
</dbReference>
<feature type="domain" description="MutL C-terminal dimerisation" evidence="7">
    <location>
        <begin position="429"/>
        <end position="572"/>
    </location>
</feature>
<dbReference type="PROSITE" id="PS00058">
    <property type="entry name" value="DNA_MISMATCH_REPAIR_1"/>
    <property type="match status" value="1"/>
</dbReference>
<dbReference type="NCBIfam" id="TIGR00585">
    <property type="entry name" value="mutl"/>
    <property type="match status" value="1"/>
</dbReference>
<keyword evidence="4 5" id="KW-0234">DNA repair</keyword>
<dbReference type="AlphaFoldDB" id="L0H0G9"/>
<dbReference type="GO" id="GO:0006298">
    <property type="term" value="P:mismatch repair"/>
    <property type="evidence" value="ECO:0007669"/>
    <property type="project" value="UniProtKB-UniRule"/>
</dbReference>
<comment type="similarity">
    <text evidence="1 5">Belongs to the DNA mismatch repair MutL/HexB family.</text>
</comment>
<dbReference type="InterPro" id="IPR014721">
    <property type="entry name" value="Ribsml_uS5_D2-typ_fold_subgr"/>
</dbReference>
<dbReference type="GO" id="GO:0140664">
    <property type="term" value="F:ATP-dependent DNA damage sensor activity"/>
    <property type="evidence" value="ECO:0007669"/>
    <property type="project" value="InterPro"/>
</dbReference>
<dbReference type="GO" id="GO:0032300">
    <property type="term" value="C:mismatch repair complex"/>
    <property type="evidence" value="ECO:0007669"/>
    <property type="project" value="InterPro"/>
</dbReference>
<feature type="region of interest" description="Disordered" evidence="6">
    <location>
        <begin position="397"/>
        <end position="418"/>
    </location>
</feature>
<evidence type="ECO:0000313" key="10">
    <source>
        <dbReference type="Proteomes" id="UP000010816"/>
    </source>
</evidence>
<dbReference type="Gene3D" id="3.30.1540.20">
    <property type="entry name" value="MutL, C-terminal domain, dimerisation subdomain"/>
    <property type="match status" value="1"/>
</dbReference>
<dbReference type="Pfam" id="PF13589">
    <property type="entry name" value="HATPase_c_3"/>
    <property type="match status" value="1"/>
</dbReference>
<dbReference type="InterPro" id="IPR036890">
    <property type="entry name" value="HATPase_C_sf"/>
</dbReference>
<dbReference type="NCBIfam" id="NF000949">
    <property type="entry name" value="PRK00095.1-2"/>
    <property type="match status" value="1"/>
</dbReference>
<dbReference type="Pfam" id="PF01119">
    <property type="entry name" value="DNA_mis_repair"/>
    <property type="match status" value="1"/>
</dbReference>
<dbReference type="InterPro" id="IPR038973">
    <property type="entry name" value="MutL/Mlh/Pms-like"/>
</dbReference>
<evidence type="ECO:0000259" key="7">
    <source>
        <dbReference type="SMART" id="SM00853"/>
    </source>
</evidence>
<dbReference type="InterPro" id="IPR013507">
    <property type="entry name" value="DNA_mismatch_S5_2-like"/>
</dbReference>
<dbReference type="SUPFAM" id="SSF55874">
    <property type="entry name" value="ATPase domain of HSP90 chaperone/DNA topoisomerase II/histidine kinase"/>
    <property type="match status" value="1"/>
</dbReference>
<sequence>MPAMPKPIRLLSSQLIDQIAAGEVVERPASVAKELIENSLDAGARRIEVDLEQGGVKLLRIRDDGHGIPAEELALALARHATSKIGGLADLEAVASLGFRGEALPSIASVSRLTLTSRAAGADHAWQVRVDGDGRVGEPQPAAHPQGTTVEVRDLFFNVPARRKFLRTEKTELGHLEQVVRRMALVRPEIGLRLTHAGRSLLDLPAAADEAVVERRLEALLGAAFLGHALRLDAAAVGLRLHGWLVRPAFSRSQADMQFFFVNGRPVRDKLVAHAVRRAFQDVLHHARHPAYLLYLELPARLVDVNVHPAKQEVRFREGRQVHDFIFRSLQRRLAEGGLAGADVLEMAPSVPPDEQRDTAGRAFDVARPPSSAVPRQPAMPLRLGDEQAAYRFSFAAQRPPTTDRDGAPPSAMAESAAEEGSLPPLGLAIGQLSGIYVLAQAADGLVIVDMHAAHERIGYERLKAAWAAGRVTSQPLLVPVVVAVSAAEVALVEVHQGLLEGLGLAVDPLGHDRVAVRAIPALLQGADPERLVRDLLSDLAAHGDAGRIDAEIDRVLGTLACHRAVRAHHRLGLEEMNALLRDMERTARADQCNHGRPTWIKLTQQDLDRLFSRGR</sequence>
<organism evidence="9 10">
    <name type="scientific">Thioflavicoccus mobilis 8321</name>
    <dbReference type="NCBI Taxonomy" id="765912"/>
    <lineage>
        <taxon>Bacteria</taxon>
        <taxon>Pseudomonadati</taxon>
        <taxon>Pseudomonadota</taxon>
        <taxon>Gammaproteobacteria</taxon>
        <taxon>Chromatiales</taxon>
        <taxon>Chromatiaceae</taxon>
        <taxon>Thioflavicoccus</taxon>
    </lineage>
</organism>
<dbReference type="SMART" id="SM00853">
    <property type="entry name" value="MutL_C"/>
    <property type="match status" value="1"/>
</dbReference>
<dbReference type="InterPro" id="IPR014762">
    <property type="entry name" value="DNA_mismatch_repair_CS"/>
</dbReference>
<dbReference type="HOGENOM" id="CLU_004131_4_2_6"/>
<dbReference type="KEGG" id="tmb:Thimo_2394"/>
<dbReference type="InterPro" id="IPR042121">
    <property type="entry name" value="MutL_C_regsub"/>
</dbReference>
<dbReference type="SUPFAM" id="SSF118116">
    <property type="entry name" value="DNA mismatch repair protein MutL"/>
    <property type="match status" value="1"/>
</dbReference>
<evidence type="ECO:0000259" key="8">
    <source>
        <dbReference type="SMART" id="SM01340"/>
    </source>
</evidence>
<keyword evidence="3 5" id="KW-0227">DNA damage</keyword>
<dbReference type="PANTHER" id="PTHR10073">
    <property type="entry name" value="DNA MISMATCH REPAIR PROTEIN MLH, PMS, MUTL"/>
    <property type="match status" value="1"/>
</dbReference>
<dbReference type="InterPro" id="IPR002099">
    <property type="entry name" value="MutL/Mlh/PMS"/>
</dbReference>
<evidence type="ECO:0000256" key="5">
    <source>
        <dbReference type="HAMAP-Rule" id="MF_00149"/>
    </source>
</evidence>
<dbReference type="InterPro" id="IPR042120">
    <property type="entry name" value="MutL_C_dimsub"/>
</dbReference>
<dbReference type="GO" id="GO:0016887">
    <property type="term" value="F:ATP hydrolysis activity"/>
    <property type="evidence" value="ECO:0007669"/>
    <property type="project" value="InterPro"/>
</dbReference>
<dbReference type="GO" id="GO:0030983">
    <property type="term" value="F:mismatched DNA binding"/>
    <property type="evidence" value="ECO:0007669"/>
    <property type="project" value="InterPro"/>
</dbReference>
<dbReference type="Gene3D" id="3.30.1370.100">
    <property type="entry name" value="MutL, C-terminal domain, regulatory subdomain"/>
    <property type="match status" value="1"/>
</dbReference>
<dbReference type="SMART" id="SM01340">
    <property type="entry name" value="DNA_mis_repair"/>
    <property type="match status" value="1"/>
</dbReference>
<dbReference type="PANTHER" id="PTHR10073:SF12">
    <property type="entry name" value="DNA MISMATCH REPAIR PROTEIN MLH1"/>
    <property type="match status" value="1"/>
</dbReference>
<dbReference type="EMBL" id="CP003051">
    <property type="protein sequence ID" value="AGA91130.1"/>
    <property type="molecule type" value="Genomic_DNA"/>
</dbReference>
<dbReference type="STRING" id="765912.Thimo_2394"/>
<dbReference type="Proteomes" id="UP000010816">
    <property type="component" value="Chromosome"/>
</dbReference>
<evidence type="ECO:0000256" key="1">
    <source>
        <dbReference type="ARBA" id="ARBA00006082"/>
    </source>
</evidence>
<dbReference type="GO" id="GO:0005524">
    <property type="term" value="F:ATP binding"/>
    <property type="evidence" value="ECO:0007669"/>
    <property type="project" value="InterPro"/>
</dbReference>
<dbReference type="PATRIC" id="fig|765912.4.peg.2344"/>
<dbReference type="SUPFAM" id="SSF54211">
    <property type="entry name" value="Ribosomal protein S5 domain 2-like"/>
    <property type="match status" value="1"/>
</dbReference>
<evidence type="ECO:0000256" key="3">
    <source>
        <dbReference type="ARBA" id="ARBA00022763"/>
    </source>
</evidence>
<gene>
    <name evidence="5" type="primary">mutL</name>
    <name evidence="9" type="ORF">Thimo_2394</name>
</gene>
<dbReference type="InterPro" id="IPR037198">
    <property type="entry name" value="MutL_C_sf"/>
</dbReference>
<accession>L0H0G9</accession>
<dbReference type="eggNOG" id="COG0323">
    <property type="taxonomic scope" value="Bacteria"/>
</dbReference>
<dbReference type="Pfam" id="PF08676">
    <property type="entry name" value="MutL_C"/>
    <property type="match status" value="1"/>
</dbReference>
<feature type="domain" description="DNA mismatch repair protein S5" evidence="8">
    <location>
        <begin position="217"/>
        <end position="335"/>
    </location>
</feature>
<comment type="function">
    <text evidence="5">This protein is involved in the repair of mismatches in DNA. It is required for dam-dependent methyl-directed DNA mismatch repair. May act as a 'molecular matchmaker', a protein that promotes the formation of a stable complex between two or more DNA-binding proteins in an ATP-dependent manner without itself being part of a final effector complex.</text>
</comment>
<protein>
    <recommendedName>
        <fullName evidence="2 5">DNA mismatch repair protein MutL</fullName>
    </recommendedName>
</protein>
<keyword evidence="10" id="KW-1185">Reference proteome</keyword>
<dbReference type="Gene3D" id="3.30.230.10">
    <property type="match status" value="1"/>
</dbReference>
<name>L0H0G9_9GAMM</name>
<evidence type="ECO:0000256" key="4">
    <source>
        <dbReference type="ARBA" id="ARBA00023204"/>
    </source>
</evidence>
<dbReference type="HAMAP" id="MF_00149">
    <property type="entry name" value="DNA_mis_repair"/>
    <property type="match status" value="1"/>
</dbReference>
<dbReference type="FunFam" id="3.30.565.10:FF:000003">
    <property type="entry name" value="DNA mismatch repair endonuclease MutL"/>
    <property type="match status" value="1"/>
</dbReference>